<dbReference type="EMBL" id="RJJE01000001">
    <property type="protein sequence ID" value="RNI33191.1"/>
    <property type="molecule type" value="Genomic_DNA"/>
</dbReference>
<keyword evidence="4" id="KW-1185">Reference proteome</keyword>
<accession>A0A3M9N5W0</accession>
<dbReference type="InterPro" id="IPR028939">
    <property type="entry name" value="P5C_Rdtase_cat_N"/>
</dbReference>
<dbReference type="InterPro" id="IPR036291">
    <property type="entry name" value="NAD(P)-bd_dom_sf"/>
</dbReference>
<dbReference type="OrthoDB" id="9810755at2"/>
<dbReference type="PANTHER" id="PTHR40459:SF1">
    <property type="entry name" value="CONSERVED HYPOTHETICAL ALANINE AND LEUCINE RICH PROTEIN"/>
    <property type="match status" value="1"/>
</dbReference>
<dbReference type="PANTHER" id="PTHR40459">
    <property type="entry name" value="CONSERVED HYPOTHETICAL ALANINE AND LEUCINE RICH PROTEIN"/>
    <property type="match status" value="1"/>
</dbReference>
<evidence type="ECO:0000259" key="1">
    <source>
        <dbReference type="Pfam" id="PF03807"/>
    </source>
</evidence>
<evidence type="ECO:0000313" key="3">
    <source>
        <dbReference type="EMBL" id="RNI33191.1"/>
    </source>
</evidence>
<sequence length="260" mass="28192">MKVGIIGSGNVATHLVKGFWKAGVEIAVVYSRTLSAAQKLAAERGGVHVTDSLDFLQAPKADIYLMAVADQALPEVAAQMDVPAGAVVAHTSGTQPLEALAGLTGGQTGVFYPLQTFSKEKTVEWTDIPICLEGSTKEAEQSLEALAQRLSRKVVLLAGPARKQLHLAAVFACNFTNHLWGVAQDILQRAALPTDLLEPLVRETMQKAFLFPPFTVQTGPAQRGDFSTIQAHLQLLETMPQYRQLYEEITQSIQDQKEKA</sequence>
<dbReference type="InterPro" id="IPR037108">
    <property type="entry name" value="TM1727-like_C_sf"/>
</dbReference>
<dbReference type="RefSeq" id="WP_123131379.1">
    <property type="nucleotide sequence ID" value="NZ_RJJE01000001.1"/>
</dbReference>
<organism evidence="3 4">
    <name type="scientific">Rufibacter immobilis</name>
    <dbReference type="NCBI Taxonomy" id="1348778"/>
    <lineage>
        <taxon>Bacteria</taxon>
        <taxon>Pseudomonadati</taxon>
        <taxon>Bacteroidota</taxon>
        <taxon>Cytophagia</taxon>
        <taxon>Cytophagales</taxon>
        <taxon>Hymenobacteraceae</taxon>
        <taxon>Rufibacter</taxon>
    </lineage>
</organism>
<feature type="domain" description="DUF2520" evidence="2">
    <location>
        <begin position="128"/>
        <end position="253"/>
    </location>
</feature>
<dbReference type="Pfam" id="PF10728">
    <property type="entry name" value="DUF2520"/>
    <property type="match status" value="1"/>
</dbReference>
<protein>
    <submittedName>
        <fullName evidence="3">DUF2520 domain-containing protein</fullName>
    </submittedName>
</protein>
<dbReference type="AlphaFoldDB" id="A0A3M9N5W0"/>
<dbReference type="Pfam" id="PF03807">
    <property type="entry name" value="F420_oxidored"/>
    <property type="match status" value="1"/>
</dbReference>
<reference evidence="3 4" key="1">
    <citation type="submission" date="2018-11" db="EMBL/GenBank/DDBJ databases">
        <title>Rufibacter latericius sp. nov., isolated from water in Baiyang Lake.</title>
        <authorList>
            <person name="Yang Y."/>
        </authorList>
    </citation>
    <scope>NUCLEOTIDE SEQUENCE [LARGE SCALE GENOMIC DNA]</scope>
    <source>
        <strain evidence="3 4">MCC P1</strain>
    </source>
</reference>
<comment type="caution">
    <text evidence="3">The sequence shown here is derived from an EMBL/GenBank/DDBJ whole genome shotgun (WGS) entry which is preliminary data.</text>
</comment>
<dbReference type="Gene3D" id="3.40.50.720">
    <property type="entry name" value="NAD(P)-binding Rossmann-like Domain"/>
    <property type="match status" value="1"/>
</dbReference>
<feature type="domain" description="Pyrroline-5-carboxylate reductase catalytic N-terminal" evidence="1">
    <location>
        <begin position="2"/>
        <end position="88"/>
    </location>
</feature>
<dbReference type="Proteomes" id="UP000271010">
    <property type="component" value="Unassembled WGS sequence"/>
</dbReference>
<gene>
    <name evidence="3" type="ORF">EFA69_01890</name>
</gene>
<dbReference type="Gene3D" id="1.10.1040.20">
    <property type="entry name" value="ProC-like, C-terminal domain"/>
    <property type="match status" value="1"/>
</dbReference>
<dbReference type="InterPro" id="IPR008927">
    <property type="entry name" value="6-PGluconate_DH-like_C_sf"/>
</dbReference>
<dbReference type="InterPro" id="IPR018931">
    <property type="entry name" value="DUF2520"/>
</dbReference>
<proteinExistence type="predicted"/>
<dbReference type="SUPFAM" id="SSF51735">
    <property type="entry name" value="NAD(P)-binding Rossmann-fold domains"/>
    <property type="match status" value="1"/>
</dbReference>
<evidence type="ECO:0000313" key="4">
    <source>
        <dbReference type="Proteomes" id="UP000271010"/>
    </source>
</evidence>
<evidence type="ECO:0000259" key="2">
    <source>
        <dbReference type="Pfam" id="PF10728"/>
    </source>
</evidence>
<name>A0A3M9N5W0_9BACT</name>
<dbReference type="SUPFAM" id="SSF48179">
    <property type="entry name" value="6-phosphogluconate dehydrogenase C-terminal domain-like"/>
    <property type="match status" value="1"/>
</dbReference>